<dbReference type="Proteomes" id="UP000680839">
    <property type="component" value="Chromosome"/>
</dbReference>
<organism evidence="1 2">
    <name type="scientific">Bradyrhizobium sediminis</name>
    <dbReference type="NCBI Taxonomy" id="2840469"/>
    <lineage>
        <taxon>Bacteria</taxon>
        <taxon>Pseudomonadati</taxon>
        <taxon>Pseudomonadota</taxon>
        <taxon>Alphaproteobacteria</taxon>
        <taxon>Hyphomicrobiales</taxon>
        <taxon>Nitrobacteraceae</taxon>
        <taxon>Bradyrhizobium</taxon>
    </lineage>
</organism>
<dbReference type="AlphaFoldDB" id="A0A975NE97"/>
<sequence>MRFLALFGFFGWRSRNGGPSAAADQDGAGAWGESGFGAARFKTPQLPAGMSVFRVVIPCVIPWEYLGVRALAQNGFLLIADIAGYTMFQRASKIARERLVAADAAAAREQRAGRHFRHSGARVSANPESRDSPMCNCTSEVCASGIPE</sequence>
<gene>
    <name evidence="1" type="ORF">KMZ29_25180</name>
</gene>
<evidence type="ECO:0000313" key="2">
    <source>
        <dbReference type="Proteomes" id="UP000680839"/>
    </source>
</evidence>
<protein>
    <submittedName>
        <fullName evidence="1">Uncharacterized protein</fullName>
    </submittedName>
</protein>
<accession>A0A975NE97</accession>
<evidence type="ECO:0000313" key="1">
    <source>
        <dbReference type="EMBL" id="QWG12936.1"/>
    </source>
</evidence>
<proteinExistence type="predicted"/>
<dbReference type="EMBL" id="CP076134">
    <property type="protein sequence ID" value="QWG12936.1"/>
    <property type="molecule type" value="Genomic_DNA"/>
</dbReference>
<reference evidence="1" key="1">
    <citation type="submission" date="2021-06" db="EMBL/GenBank/DDBJ databases">
        <title>Bradyrhizobium sp. S2-20-1 Genome sequencing.</title>
        <authorList>
            <person name="Jin L."/>
        </authorList>
    </citation>
    <scope>NUCLEOTIDE SEQUENCE</scope>
    <source>
        <strain evidence="1">S2-20-1</strain>
    </source>
</reference>
<name>A0A975NE97_9BRAD</name>
<dbReference type="RefSeq" id="WP_215621700.1">
    <property type="nucleotide sequence ID" value="NZ_CP076134.1"/>
</dbReference>